<dbReference type="EMBL" id="VRKQ01000008">
    <property type="protein sequence ID" value="TXG39403.1"/>
    <property type="molecule type" value="Genomic_DNA"/>
</dbReference>
<dbReference type="RefSeq" id="WP_147766973.1">
    <property type="nucleotide sequence ID" value="NZ_VRKQ01000008.1"/>
</dbReference>
<dbReference type="InterPro" id="IPR037523">
    <property type="entry name" value="VOC_core"/>
</dbReference>
<dbReference type="GO" id="GO:0046872">
    <property type="term" value="F:metal ion binding"/>
    <property type="evidence" value="ECO:0007669"/>
    <property type="project" value="UniProtKB-KW"/>
</dbReference>
<dbReference type="PANTHER" id="PTHR43048">
    <property type="entry name" value="METHYLMALONYL-COA EPIMERASE"/>
    <property type="match status" value="1"/>
</dbReference>
<reference evidence="3 4" key="1">
    <citation type="submission" date="2019-08" db="EMBL/GenBank/DDBJ databases">
        <title>Seonamhaeicola sediminis sp. nov., isolated from marine sediment.</title>
        <authorList>
            <person name="Cao W.R."/>
        </authorList>
    </citation>
    <scope>NUCLEOTIDE SEQUENCE [LARGE SCALE GENOMIC DNA]</scope>
    <source>
        <strain evidence="3 4">1505</strain>
    </source>
</reference>
<organism evidence="3 4">
    <name type="scientific">Seonamhaeicola maritimus</name>
    <dbReference type="NCBI Taxonomy" id="2591822"/>
    <lineage>
        <taxon>Bacteria</taxon>
        <taxon>Pseudomonadati</taxon>
        <taxon>Bacteroidota</taxon>
        <taxon>Flavobacteriia</taxon>
        <taxon>Flavobacteriales</taxon>
        <taxon>Flavobacteriaceae</taxon>
    </lineage>
</organism>
<sequence>MKKLFFGLLLLVLVFMAFRAGELSTGKGLLPNQKMLHVGIIVEDINSSLNRWVKLLGLETVPEVHVAEGHHTNPTHYKGKPSDAKAKLVFIKLDNIQIELIEPIGETPSHWKNFLDQNGEGVHHFAFEVEGMGEHYFESFNESGMPILQHGGWNGGEYGYMDSVDSLAVTIELIEDYNRKK</sequence>
<evidence type="ECO:0000256" key="1">
    <source>
        <dbReference type="ARBA" id="ARBA00022723"/>
    </source>
</evidence>
<comment type="caution">
    <text evidence="3">The sequence shown here is derived from an EMBL/GenBank/DDBJ whole genome shotgun (WGS) entry which is preliminary data.</text>
</comment>
<gene>
    <name evidence="3" type="ORF">FUA22_05895</name>
</gene>
<protein>
    <submittedName>
        <fullName evidence="3">VOC family protein</fullName>
    </submittedName>
</protein>
<dbReference type="InterPro" id="IPR051785">
    <property type="entry name" value="MMCE/EMCE_epimerase"/>
</dbReference>
<dbReference type="AlphaFoldDB" id="A0A5C7GM34"/>
<dbReference type="Proteomes" id="UP000321080">
    <property type="component" value="Unassembled WGS sequence"/>
</dbReference>
<evidence type="ECO:0000313" key="4">
    <source>
        <dbReference type="Proteomes" id="UP000321080"/>
    </source>
</evidence>
<dbReference type="PROSITE" id="PS51819">
    <property type="entry name" value="VOC"/>
    <property type="match status" value="1"/>
</dbReference>
<evidence type="ECO:0000313" key="3">
    <source>
        <dbReference type="EMBL" id="TXG39403.1"/>
    </source>
</evidence>
<dbReference type="GO" id="GO:0046491">
    <property type="term" value="P:L-methylmalonyl-CoA metabolic process"/>
    <property type="evidence" value="ECO:0007669"/>
    <property type="project" value="TreeGrafter"/>
</dbReference>
<proteinExistence type="predicted"/>
<evidence type="ECO:0000259" key="2">
    <source>
        <dbReference type="PROSITE" id="PS51819"/>
    </source>
</evidence>
<dbReference type="Pfam" id="PF13669">
    <property type="entry name" value="Glyoxalase_4"/>
    <property type="match status" value="1"/>
</dbReference>
<dbReference type="OrthoDB" id="9788468at2"/>
<keyword evidence="4" id="KW-1185">Reference proteome</keyword>
<dbReference type="InterPro" id="IPR029068">
    <property type="entry name" value="Glyas_Bleomycin-R_OHBP_Dase"/>
</dbReference>
<accession>A0A5C7GM34</accession>
<keyword evidence="1" id="KW-0479">Metal-binding</keyword>
<feature type="domain" description="VOC" evidence="2">
    <location>
        <begin position="34"/>
        <end position="176"/>
    </location>
</feature>
<dbReference type="SUPFAM" id="SSF54593">
    <property type="entry name" value="Glyoxalase/Bleomycin resistance protein/Dihydroxybiphenyl dioxygenase"/>
    <property type="match status" value="1"/>
</dbReference>
<dbReference type="GO" id="GO:0004493">
    <property type="term" value="F:methylmalonyl-CoA epimerase activity"/>
    <property type="evidence" value="ECO:0007669"/>
    <property type="project" value="TreeGrafter"/>
</dbReference>
<name>A0A5C7GM34_9FLAO</name>
<dbReference type="Gene3D" id="3.10.180.10">
    <property type="entry name" value="2,3-Dihydroxybiphenyl 1,2-Dioxygenase, domain 1"/>
    <property type="match status" value="1"/>
</dbReference>
<dbReference type="PANTHER" id="PTHR43048:SF3">
    <property type="entry name" value="METHYLMALONYL-COA EPIMERASE, MITOCHONDRIAL"/>
    <property type="match status" value="1"/>
</dbReference>